<dbReference type="PANTHER" id="PTHR45431:SF3">
    <property type="entry name" value="RHODANESE-LIKE DOMAIN-CONTAINING PROTEIN 15, CHLOROPLASTIC"/>
    <property type="match status" value="1"/>
</dbReference>
<dbReference type="PROSITE" id="PS50206">
    <property type="entry name" value="RHODANESE_3"/>
    <property type="match status" value="2"/>
</dbReference>
<accession>A0A1Q5PS77</accession>
<dbReference type="STRING" id="156892.BM477_02980"/>
<keyword evidence="3" id="KW-1185">Reference proteome</keyword>
<dbReference type="SMART" id="SM00450">
    <property type="entry name" value="RHOD"/>
    <property type="match status" value="2"/>
</dbReference>
<evidence type="ECO:0000313" key="3">
    <source>
        <dbReference type="Proteomes" id="UP000186465"/>
    </source>
</evidence>
<dbReference type="InterPro" id="IPR001763">
    <property type="entry name" value="Rhodanese-like_dom"/>
</dbReference>
<dbReference type="InterPro" id="IPR036873">
    <property type="entry name" value="Rhodanese-like_dom_sf"/>
</dbReference>
<name>A0A1Q5PS77_9ACTO</name>
<gene>
    <name evidence="2" type="ORF">BM477_02980</name>
</gene>
<dbReference type="Proteomes" id="UP000186465">
    <property type="component" value="Unassembled WGS sequence"/>
</dbReference>
<sequence length="213" mass="22290">MISEPQIPTISNADAQARVPGGAQLIDVRTDAEYAEDHAKGAIHVPLDSLLKMLPQAVDTDAQILVICKSGGRSAQAVKQLRELGFDAYNVEGGTDEWRASGGPMLEHNTARHVSALKAQELLAEGVAAVDVRSPEQYAAGHVAGAVNLPFSGDAEQLKAQFSKTEPVLLFCNTGGFASLAGQALTEAGWNPLVVAGGTNAWKALDGKMEFAG</sequence>
<reference evidence="3" key="1">
    <citation type="submission" date="2016-11" db="EMBL/GenBank/DDBJ databases">
        <title>Actinomyces gypaetusis sp. nov. isolated from Gypaetus barbatus in Qinghai Tibet Plateau China.</title>
        <authorList>
            <person name="Meng X."/>
        </authorList>
    </citation>
    <scope>NUCLEOTIDE SEQUENCE [LARGE SCALE GENOMIC DNA]</scope>
    <source>
        <strain evidence="3">DSM 15383</strain>
    </source>
</reference>
<dbReference type="CDD" id="cd00158">
    <property type="entry name" value="RHOD"/>
    <property type="match status" value="2"/>
</dbReference>
<organism evidence="2 3">
    <name type="scientific">Boudabousia marimammalium</name>
    <dbReference type="NCBI Taxonomy" id="156892"/>
    <lineage>
        <taxon>Bacteria</taxon>
        <taxon>Bacillati</taxon>
        <taxon>Actinomycetota</taxon>
        <taxon>Actinomycetes</taxon>
        <taxon>Actinomycetales</taxon>
        <taxon>Actinomycetaceae</taxon>
        <taxon>Boudabousia</taxon>
    </lineage>
</organism>
<dbReference type="Gene3D" id="3.40.250.10">
    <property type="entry name" value="Rhodanese-like domain"/>
    <property type="match status" value="2"/>
</dbReference>
<proteinExistence type="predicted"/>
<dbReference type="RefSeq" id="WP_075361185.1">
    <property type="nucleotide sequence ID" value="NZ_MPDM01000002.1"/>
</dbReference>
<dbReference type="AlphaFoldDB" id="A0A1Q5PS77"/>
<dbReference type="InterPro" id="IPR052367">
    <property type="entry name" value="Thiosulfate_ST/Rhodanese-like"/>
</dbReference>
<protein>
    <recommendedName>
        <fullName evidence="1">Rhodanese domain-containing protein</fullName>
    </recommendedName>
</protein>
<dbReference type="SUPFAM" id="SSF52821">
    <property type="entry name" value="Rhodanese/Cell cycle control phosphatase"/>
    <property type="match status" value="2"/>
</dbReference>
<evidence type="ECO:0000313" key="2">
    <source>
        <dbReference type="EMBL" id="OKL50359.1"/>
    </source>
</evidence>
<feature type="domain" description="Rhodanese" evidence="1">
    <location>
        <begin position="123"/>
        <end position="211"/>
    </location>
</feature>
<dbReference type="EMBL" id="MPDM01000002">
    <property type="protein sequence ID" value="OKL50359.1"/>
    <property type="molecule type" value="Genomic_DNA"/>
</dbReference>
<evidence type="ECO:0000259" key="1">
    <source>
        <dbReference type="PROSITE" id="PS50206"/>
    </source>
</evidence>
<dbReference type="Pfam" id="PF00581">
    <property type="entry name" value="Rhodanese"/>
    <property type="match status" value="2"/>
</dbReference>
<dbReference type="PANTHER" id="PTHR45431">
    <property type="entry name" value="RHODANESE-LIKE DOMAIN-CONTAINING PROTEIN 15, CHLOROPLASTIC"/>
    <property type="match status" value="1"/>
</dbReference>
<feature type="domain" description="Rhodanese" evidence="1">
    <location>
        <begin position="19"/>
        <end position="107"/>
    </location>
</feature>
<comment type="caution">
    <text evidence="2">The sequence shown here is derived from an EMBL/GenBank/DDBJ whole genome shotgun (WGS) entry which is preliminary data.</text>
</comment>
<dbReference type="OrthoDB" id="9800872at2"/>